<dbReference type="PANTHER" id="PTHR10266:SF3">
    <property type="entry name" value="CYTOCHROME C1, HEME PROTEIN, MITOCHONDRIAL"/>
    <property type="match status" value="1"/>
</dbReference>
<keyword evidence="6 8" id="KW-0408">Iron</keyword>
<keyword evidence="5 9" id="KW-1133">Transmembrane helix</keyword>
<keyword evidence="2 8" id="KW-0349">Heme</keyword>
<dbReference type="Pfam" id="PF02167">
    <property type="entry name" value="Cytochrom_C1"/>
    <property type="match status" value="2"/>
</dbReference>
<dbReference type="GO" id="GO:0046872">
    <property type="term" value="F:metal ion binding"/>
    <property type="evidence" value="ECO:0007669"/>
    <property type="project" value="UniProtKB-KW"/>
</dbReference>
<comment type="subcellular location">
    <subcellularLocation>
        <location evidence="1">Membrane</location>
    </subcellularLocation>
</comment>
<dbReference type="EMBL" id="CP016170">
    <property type="protein sequence ID" value="ANN65038.1"/>
    <property type="molecule type" value="Genomic_DNA"/>
</dbReference>
<proteinExistence type="predicted"/>
<dbReference type="InterPro" id="IPR036909">
    <property type="entry name" value="Cyt_c-like_dom_sf"/>
</dbReference>
<dbReference type="InterPro" id="IPR002326">
    <property type="entry name" value="Cyt_c1"/>
</dbReference>
<feature type="binding site" description="covalent" evidence="8">
    <location>
        <position position="51"/>
    </location>
    <ligand>
        <name>heme c</name>
        <dbReference type="ChEBI" id="CHEBI:61717"/>
    </ligand>
</feature>
<feature type="transmembrane region" description="Helical" evidence="9">
    <location>
        <begin position="255"/>
        <end position="273"/>
    </location>
</feature>
<dbReference type="InterPro" id="IPR009056">
    <property type="entry name" value="Cyt_c-like_dom"/>
</dbReference>
<dbReference type="GO" id="GO:0020037">
    <property type="term" value="F:heme binding"/>
    <property type="evidence" value="ECO:0007669"/>
    <property type="project" value="InterPro"/>
</dbReference>
<dbReference type="EMBL" id="CP016171">
    <property type="protein sequence ID" value="ANN70069.1"/>
    <property type="molecule type" value="Genomic_DNA"/>
</dbReference>
<dbReference type="GO" id="GO:0009055">
    <property type="term" value="F:electron transfer activity"/>
    <property type="evidence" value="ECO:0007669"/>
    <property type="project" value="InterPro"/>
</dbReference>
<evidence type="ECO:0000313" key="12">
    <source>
        <dbReference type="EMBL" id="ANN65038.1"/>
    </source>
</evidence>
<evidence type="ECO:0000313" key="13">
    <source>
        <dbReference type="EMBL" id="ANN70069.1"/>
    </source>
</evidence>
<dbReference type="STRING" id="463025.BAU08_00755"/>
<name>A0A193FSM2_9BORD</name>
<reference evidence="14 15" key="1">
    <citation type="submission" date="2016-06" db="EMBL/GenBank/DDBJ databases">
        <title>Complete genome sequences of Bordetella bronchialis and Bordetella flabilis.</title>
        <authorList>
            <person name="LiPuma J.J."/>
            <person name="Spilker T."/>
        </authorList>
    </citation>
    <scope>NUCLEOTIDE SEQUENCE [LARGE SCALE GENOMIC DNA]</scope>
    <source>
        <strain evidence="13 15">AU17976</strain>
        <strain evidence="12 14">AU3182</strain>
    </source>
</reference>
<sequence length="282" mass="30962">MIKKLMGAVALMLTCATALAAEGGYPLETAPNRVADVASLQNGAKLFVNYCLNCHAAGSMRYNKLTEIGLTDEQIKKNLLFTGQKVGDLMTVAMTPKDAKKWFGVAPPDLSVIARAKSQTAGAPGIDYIYTYLRSFYRDTSRPTGWNNLVFPNVGMPHVLWERQGPRELTTVAMHRAEGKGEEGGWERVTTVYDPQGYATVKKDAVASYHGSESVTATFKAANAAQSAQFDNDVADLTAFLGWMSEPVAQFRKELGVWVLLFLGLFLVVALRLNASYWKHVR</sequence>
<evidence type="ECO:0000256" key="7">
    <source>
        <dbReference type="ARBA" id="ARBA00023136"/>
    </source>
</evidence>
<dbReference type="PANTHER" id="PTHR10266">
    <property type="entry name" value="CYTOCHROME C1"/>
    <property type="match status" value="1"/>
</dbReference>
<dbReference type="KEGG" id="bbro:BAU06_00765"/>
<feature type="binding site" description="covalent" evidence="8">
    <location>
        <position position="55"/>
    </location>
    <ligand>
        <name>heme c</name>
        <dbReference type="ChEBI" id="CHEBI:61717"/>
    </ligand>
</feature>
<feature type="chain" id="PRO_5008258290" evidence="10">
    <location>
        <begin position="21"/>
        <end position="282"/>
    </location>
</feature>
<evidence type="ECO:0000256" key="4">
    <source>
        <dbReference type="ARBA" id="ARBA00022723"/>
    </source>
</evidence>
<dbReference type="Proteomes" id="UP000092213">
    <property type="component" value="Chromosome"/>
</dbReference>
<evidence type="ECO:0000313" key="15">
    <source>
        <dbReference type="Proteomes" id="UP000092213"/>
    </source>
</evidence>
<evidence type="ECO:0000256" key="1">
    <source>
        <dbReference type="ARBA" id="ARBA00004370"/>
    </source>
</evidence>
<keyword evidence="7 9" id="KW-0472">Membrane</keyword>
<evidence type="ECO:0000259" key="11">
    <source>
        <dbReference type="PROSITE" id="PS51007"/>
    </source>
</evidence>
<dbReference type="PROSITE" id="PS51007">
    <property type="entry name" value="CYTC"/>
    <property type="match status" value="1"/>
</dbReference>
<evidence type="ECO:0000256" key="3">
    <source>
        <dbReference type="ARBA" id="ARBA00022692"/>
    </source>
</evidence>
<gene>
    <name evidence="12" type="ORF">BAU06_00765</name>
    <name evidence="13" type="ORF">BAU08_00755</name>
</gene>
<dbReference type="GO" id="GO:0016020">
    <property type="term" value="C:membrane"/>
    <property type="evidence" value="ECO:0007669"/>
    <property type="project" value="UniProtKB-SubCell"/>
</dbReference>
<feature type="signal peptide" evidence="10">
    <location>
        <begin position="1"/>
        <end position="20"/>
    </location>
</feature>
<dbReference type="OrthoDB" id="9798864at2"/>
<evidence type="ECO:0000256" key="2">
    <source>
        <dbReference type="ARBA" id="ARBA00022617"/>
    </source>
</evidence>
<comment type="cofactor">
    <cofactor evidence="8">
        <name>heme c</name>
        <dbReference type="ChEBI" id="CHEBI:61717"/>
    </cofactor>
    <text evidence="8">Binds 1 heme c group covalently per subunit.</text>
</comment>
<evidence type="ECO:0000313" key="14">
    <source>
        <dbReference type="Proteomes" id="UP000091897"/>
    </source>
</evidence>
<dbReference type="SUPFAM" id="SSF46626">
    <property type="entry name" value="Cytochrome c"/>
    <property type="match status" value="1"/>
</dbReference>
<keyword evidence="3 9" id="KW-0812">Transmembrane</keyword>
<dbReference type="Proteomes" id="UP000091897">
    <property type="component" value="Chromosome"/>
</dbReference>
<evidence type="ECO:0000256" key="9">
    <source>
        <dbReference type="SAM" id="Phobius"/>
    </source>
</evidence>
<feature type="domain" description="Cytochrome c" evidence="11">
    <location>
        <begin position="38"/>
        <end position="137"/>
    </location>
</feature>
<keyword evidence="14" id="KW-1185">Reference proteome</keyword>
<protein>
    <submittedName>
        <fullName evidence="13">Cytochrome C</fullName>
    </submittedName>
</protein>
<evidence type="ECO:0000256" key="8">
    <source>
        <dbReference type="PIRSR" id="PIRSR602326-1"/>
    </source>
</evidence>
<dbReference type="Gene3D" id="1.10.760.10">
    <property type="entry name" value="Cytochrome c-like domain"/>
    <property type="match status" value="1"/>
</dbReference>
<organism evidence="13 15">
    <name type="scientific">Bordetella bronchialis</name>
    <dbReference type="NCBI Taxonomy" id="463025"/>
    <lineage>
        <taxon>Bacteria</taxon>
        <taxon>Pseudomonadati</taxon>
        <taxon>Pseudomonadota</taxon>
        <taxon>Betaproteobacteria</taxon>
        <taxon>Burkholderiales</taxon>
        <taxon>Alcaligenaceae</taxon>
        <taxon>Bordetella</taxon>
    </lineage>
</organism>
<evidence type="ECO:0000256" key="10">
    <source>
        <dbReference type="SAM" id="SignalP"/>
    </source>
</evidence>
<keyword evidence="4 8" id="KW-0479">Metal-binding</keyword>
<evidence type="ECO:0000256" key="5">
    <source>
        <dbReference type="ARBA" id="ARBA00022989"/>
    </source>
</evidence>
<keyword evidence="10" id="KW-0732">Signal</keyword>
<evidence type="ECO:0000256" key="6">
    <source>
        <dbReference type="ARBA" id="ARBA00023004"/>
    </source>
</evidence>
<feature type="binding site" description="covalent" evidence="8">
    <location>
        <position position="54"/>
    </location>
    <ligand>
        <name>heme c</name>
        <dbReference type="ChEBI" id="CHEBI:61717"/>
    </ligand>
</feature>
<accession>A0A193FSM2</accession>
<dbReference type="AlphaFoldDB" id="A0A193FSM2"/>